<dbReference type="GO" id="GO:0004497">
    <property type="term" value="F:monooxygenase activity"/>
    <property type="evidence" value="ECO:0007669"/>
    <property type="project" value="UniProtKB-KW"/>
</dbReference>
<dbReference type="AlphaFoldDB" id="A0AA51GHL4"/>
<evidence type="ECO:0000313" key="9">
    <source>
        <dbReference type="EMBL" id="WMI51985.1"/>
    </source>
</evidence>
<dbReference type="GO" id="GO:0020037">
    <property type="term" value="F:heme binding"/>
    <property type="evidence" value="ECO:0007669"/>
    <property type="project" value="InterPro"/>
</dbReference>
<reference evidence="9" key="1">
    <citation type="submission" date="2023-06" db="EMBL/GenBank/DDBJ databases">
        <authorList>
            <person name="Ye R."/>
            <person name="Yu H."/>
        </authorList>
    </citation>
    <scope>NUCLEOTIDE SEQUENCE</scope>
    <source>
        <strain evidence="9">SW-94458</strain>
    </source>
</reference>
<sequence length="442" mass="51243">MTTQTATTQSLPPGNFGLPFIGETIAFLRDKDFVNKRNEKYGSVFKTRLFGKPTIVFKGEKATQFILTNENKYFTSSWPRSIRILLGPLSLTIQTGHEHKQRRKLLAQAFKPRALSSYIETMEEITQKFLTSWEKQQYLSWYPQLRNYTFDIAFQLFVGLENGSQTQLRHLFETWSNGLFSIPISLPWTKFGRALNCRNKILNQLDQIIKERQNRSDPGNDALGTLMKAEDEEGNKLSVDELKDQILLLLFAGHETLTSGLTSFCMLMAQHPEILQKVREEQEQFSTSEPVTLESLKQMTYLEQILQEVLRLIPPVGGVFREVTEDCEFNGYFIPKGWNVLCQINQTHQEETVYPKPQTYNPERFNPEQPYNPGKTYNYIPFGGGMRECLGKEFARLEMKLFAAHLVRNYQWELVPNQDTELTTVPVPRPRDGLKVKFEKIR</sequence>
<dbReference type="Pfam" id="PF00067">
    <property type="entry name" value="p450"/>
    <property type="match status" value="1"/>
</dbReference>
<proteinExistence type="inferred from homology"/>
<comment type="cofactor">
    <cofactor evidence="7">
        <name>heme</name>
        <dbReference type="ChEBI" id="CHEBI:30413"/>
    </cofactor>
</comment>
<dbReference type="InterPro" id="IPR017972">
    <property type="entry name" value="Cyt_P450_CS"/>
</dbReference>
<dbReference type="GO" id="GO:0016125">
    <property type="term" value="P:sterol metabolic process"/>
    <property type="evidence" value="ECO:0007669"/>
    <property type="project" value="TreeGrafter"/>
</dbReference>
<dbReference type="InterPro" id="IPR036396">
    <property type="entry name" value="Cyt_P450_sf"/>
</dbReference>
<accession>A0AA51GHL4</accession>
<protein>
    <submittedName>
        <fullName evidence="9">Cytochrome P450 CYP120A4</fullName>
    </submittedName>
</protein>
<dbReference type="PANTHER" id="PTHR24286:SF384">
    <property type="entry name" value="P450, PUTATIVE (EUROFUNG)-RELATED"/>
    <property type="match status" value="1"/>
</dbReference>
<evidence type="ECO:0000256" key="7">
    <source>
        <dbReference type="PIRSR" id="PIRSR602403-1"/>
    </source>
</evidence>
<dbReference type="InterPro" id="IPR002403">
    <property type="entry name" value="Cyt_P450_E_grp-IV"/>
</dbReference>
<evidence type="ECO:0000256" key="5">
    <source>
        <dbReference type="ARBA" id="ARBA00023004"/>
    </source>
</evidence>
<dbReference type="GO" id="GO:0016705">
    <property type="term" value="F:oxidoreductase activity, acting on paired donors, with incorporation or reduction of molecular oxygen"/>
    <property type="evidence" value="ECO:0007669"/>
    <property type="project" value="InterPro"/>
</dbReference>
<keyword evidence="3 7" id="KW-0479">Metal-binding</keyword>
<dbReference type="GO" id="GO:0005506">
    <property type="term" value="F:iron ion binding"/>
    <property type="evidence" value="ECO:0007669"/>
    <property type="project" value="InterPro"/>
</dbReference>
<dbReference type="SMR" id="A0AA51GHL4"/>
<dbReference type="InterPro" id="IPR001128">
    <property type="entry name" value="Cyt_P450"/>
</dbReference>
<keyword evidence="2 7" id="KW-0349">Heme</keyword>
<name>A0AA51GHL4_9CYAN</name>
<evidence type="ECO:0000256" key="6">
    <source>
        <dbReference type="ARBA" id="ARBA00023033"/>
    </source>
</evidence>
<feature type="binding site" description="axial binding residue" evidence="7">
    <location>
        <position position="389"/>
    </location>
    <ligand>
        <name>heme</name>
        <dbReference type="ChEBI" id="CHEBI:30413"/>
    </ligand>
    <ligandPart>
        <name>Fe</name>
        <dbReference type="ChEBI" id="CHEBI:18248"/>
    </ligandPart>
</feature>
<dbReference type="Gene3D" id="1.10.630.10">
    <property type="entry name" value="Cytochrome P450"/>
    <property type="match status" value="1"/>
</dbReference>
<comment type="similarity">
    <text evidence="1 8">Belongs to the cytochrome P450 family.</text>
</comment>
<dbReference type="PRINTS" id="PR00465">
    <property type="entry name" value="EP450IV"/>
</dbReference>
<evidence type="ECO:0000256" key="4">
    <source>
        <dbReference type="ARBA" id="ARBA00023002"/>
    </source>
</evidence>
<evidence type="ECO:0000256" key="2">
    <source>
        <dbReference type="ARBA" id="ARBA00022617"/>
    </source>
</evidence>
<keyword evidence="5 7" id="KW-0408">Iron</keyword>
<evidence type="ECO:0000256" key="3">
    <source>
        <dbReference type="ARBA" id="ARBA00022723"/>
    </source>
</evidence>
<organism evidence="9">
    <name type="scientific">Cyanobacteriota bacterium SW-94458</name>
    <dbReference type="NCBI Taxonomy" id="3071953"/>
    <lineage>
        <taxon>Bacteria</taxon>
        <taxon>Bacillati</taxon>
        <taxon>Cyanobacteriota</taxon>
    </lineage>
</organism>
<dbReference type="CDD" id="cd11044">
    <property type="entry name" value="CYP120A1_CYP26-like"/>
    <property type="match status" value="1"/>
</dbReference>
<dbReference type="PRINTS" id="PR00385">
    <property type="entry name" value="P450"/>
</dbReference>
<evidence type="ECO:0000256" key="8">
    <source>
        <dbReference type="RuleBase" id="RU000461"/>
    </source>
</evidence>
<dbReference type="PROSITE" id="PS00086">
    <property type="entry name" value="CYTOCHROME_P450"/>
    <property type="match status" value="1"/>
</dbReference>
<dbReference type="EMBL" id="OR145840">
    <property type="protein sequence ID" value="WMI51985.1"/>
    <property type="molecule type" value="Genomic_DNA"/>
</dbReference>
<dbReference type="SUPFAM" id="SSF48264">
    <property type="entry name" value="Cytochrome P450"/>
    <property type="match status" value="1"/>
</dbReference>
<keyword evidence="4 8" id="KW-0560">Oxidoreductase</keyword>
<evidence type="ECO:0000256" key="1">
    <source>
        <dbReference type="ARBA" id="ARBA00010617"/>
    </source>
</evidence>
<dbReference type="PANTHER" id="PTHR24286">
    <property type="entry name" value="CYTOCHROME P450 26"/>
    <property type="match status" value="1"/>
</dbReference>
<keyword evidence="6 8" id="KW-0503">Monooxygenase</keyword>